<reference evidence="1 2" key="1">
    <citation type="submission" date="2017-06" db="EMBL/GenBank/DDBJ databases">
        <title>Azoarcus sp. TSNA42 complete genome sequence.</title>
        <authorList>
            <person name="Woo J.-H."/>
            <person name="Kim H.-S."/>
        </authorList>
    </citation>
    <scope>NUCLEOTIDE SEQUENCE [LARGE SCALE GENOMIC DNA]</scope>
    <source>
        <strain evidence="1 2">TSNA42</strain>
    </source>
</reference>
<name>A0A2U8H4R2_9RHOO</name>
<dbReference type="EMBL" id="CP022188">
    <property type="protein sequence ID" value="AWI80510.1"/>
    <property type="molecule type" value="Genomic_DNA"/>
</dbReference>
<dbReference type="Gene3D" id="3.40.50.720">
    <property type="entry name" value="NAD(P)-binding Rossmann-like Domain"/>
    <property type="match status" value="1"/>
</dbReference>
<dbReference type="InterPro" id="IPR014334">
    <property type="entry name" value="Ectoine_EutC"/>
</dbReference>
<dbReference type="Gene3D" id="3.30.1780.10">
    <property type="entry name" value="ornithine cyclodeaminase, domain 1"/>
    <property type="match status" value="1"/>
</dbReference>
<evidence type="ECO:0000313" key="2">
    <source>
        <dbReference type="Proteomes" id="UP000244902"/>
    </source>
</evidence>
<dbReference type="Proteomes" id="UP000244902">
    <property type="component" value="Chromosome"/>
</dbReference>
<dbReference type="PIRSF" id="PIRSF001439">
    <property type="entry name" value="CryM"/>
    <property type="match status" value="1"/>
</dbReference>
<dbReference type="InterPro" id="IPR036291">
    <property type="entry name" value="NAD(P)-bd_dom_sf"/>
</dbReference>
<dbReference type="GO" id="GO:0005737">
    <property type="term" value="C:cytoplasm"/>
    <property type="evidence" value="ECO:0007669"/>
    <property type="project" value="TreeGrafter"/>
</dbReference>
<gene>
    <name evidence="1" type="ORF">CEW87_14735</name>
</gene>
<sequence>MSKVILLSESDLRACVTLDAATVDCVENAFRLLATEKVVMPPILRLDIKEHNGEVDVKTAYLPGLDSFAIKMSPGFFDNPKLGLPSLNGMMVLLSARTGVPEALLLDNGYLTMVRTAAAGAVAARWLAREDARRAAVIGAGEQARLQLKALTLVRGITSATVWAPRAEAAQRFAEEMTHALGFPVSACENIDAALDGADVAITTTPSHAPLIEARHLHPGLHITAMGSDAEHKNEIAPAALTAARYVADRLAQVRVLGELHHAIEAGVVAADAHFPELGQIIAGQTPGRTQRDEVTICDLTGTGAQDTAIATLAFSRAVAGGYGTAFES</sequence>
<dbReference type="NCBIfam" id="TIGR02992">
    <property type="entry name" value="ectoine_eutC"/>
    <property type="match status" value="1"/>
</dbReference>
<organism evidence="1 2">
    <name type="scientific">Parazoarcus communis</name>
    <dbReference type="NCBI Taxonomy" id="41977"/>
    <lineage>
        <taxon>Bacteria</taxon>
        <taxon>Pseudomonadati</taxon>
        <taxon>Pseudomonadota</taxon>
        <taxon>Betaproteobacteria</taxon>
        <taxon>Rhodocyclales</taxon>
        <taxon>Zoogloeaceae</taxon>
        <taxon>Parazoarcus</taxon>
    </lineage>
</organism>
<dbReference type="NCBIfam" id="NF006141">
    <property type="entry name" value="PRK08291.1"/>
    <property type="match status" value="1"/>
</dbReference>
<dbReference type="Pfam" id="PF02423">
    <property type="entry name" value="OCD_Mu_crystall"/>
    <property type="match status" value="1"/>
</dbReference>
<dbReference type="InterPro" id="IPR023401">
    <property type="entry name" value="ODC_N"/>
</dbReference>
<dbReference type="InterPro" id="IPR003462">
    <property type="entry name" value="ODC_Mu_crystall"/>
</dbReference>
<dbReference type="PANTHER" id="PTHR13812:SF19">
    <property type="entry name" value="KETIMINE REDUCTASE MU-CRYSTALLIN"/>
    <property type="match status" value="1"/>
</dbReference>
<evidence type="ECO:0000313" key="1">
    <source>
        <dbReference type="EMBL" id="AWI80510.1"/>
    </source>
</evidence>
<dbReference type="OrthoDB" id="9809203at2"/>
<proteinExistence type="predicted"/>
<dbReference type="SUPFAM" id="SSF51735">
    <property type="entry name" value="NAD(P)-binding Rossmann-fold domains"/>
    <property type="match status" value="1"/>
</dbReference>
<dbReference type="AlphaFoldDB" id="A0A2U8H4R2"/>
<protein>
    <submittedName>
        <fullName evidence="1">Ornithine cyclodeaminase family protein</fullName>
    </submittedName>
</protein>
<dbReference type="PANTHER" id="PTHR13812">
    <property type="entry name" value="KETIMINE REDUCTASE MU-CRYSTALLIN"/>
    <property type="match status" value="1"/>
</dbReference>
<accession>A0A2U8H4R2</accession>
<dbReference type="RefSeq" id="WP_108974164.1">
    <property type="nucleotide sequence ID" value="NZ_CP022188.1"/>
</dbReference>